<dbReference type="EMBL" id="JBHSZO010000008">
    <property type="protein sequence ID" value="MFC7217934.1"/>
    <property type="molecule type" value="Genomic_DNA"/>
</dbReference>
<feature type="transmembrane region" description="Helical" evidence="1">
    <location>
        <begin position="37"/>
        <end position="57"/>
    </location>
</feature>
<feature type="transmembrane region" description="Helical" evidence="1">
    <location>
        <begin position="141"/>
        <end position="165"/>
    </location>
</feature>
<dbReference type="InterPro" id="IPR021315">
    <property type="entry name" value="Gap/Sap"/>
</dbReference>
<keyword evidence="1" id="KW-0812">Transmembrane</keyword>
<keyword evidence="3" id="KW-1185">Reference proteome</keyword>
<gene>
    <name evidence="2" type="ORF">ACFQLX_07095</name>
</gene>
<comment type="caution">
    <text evidence="2">The sequence shown here is derived from an EMBL/GenBank/DDBJ whole genome shotgun (WGS) entry which is preliminary data.</text>
</comment>
<dbReference type="RefSeq" id="WP_386413177.1">
    <property type="nucleotide sequence ID" value="NZ_JBHSZO010000008.1"/>
</dbReference>
<dbReference type="Pfam" id="PF11139">
    <property type="entry name" value="SfLAP"/>
    <property type="match status" value="1"/>
</dbReference>
<keyword evidence="1" id="KW-1133">Transmembrane helix</keyword>
<name>A0ABW2GFZ8_9ACTN</name>
<feature type="transmembrane region" description="Helical" evidence="1">
    <location>
        <begin position="69"/>
        <end position="87"/>
    </location>
</feature>
<evidence type="ECO:0000313" key="3">
    <source>
        <dbReference type="Proteomes" id="UP001596413"/>
    </source>
</evidence>
<feature type="transmembrane region" description="Helical" evidence="1">
    <location>
        <begin position="6"/>
        <end position="25"/>
    </location>
</feature>
<evidence type="ECO:0000256" key="1">
    <source>
        <dbReference type="SAM" id="Phobius"/>
    </source>
</evidence>
<keyword evidence="1" id="KW-0472">Membrane</keyword>
<organism evidence="2 3">
    <name type="scientific">Streptomyces polyrhachis</name>
    <dbReference type="NCBI Taxonomy" id="1282885"/>
    <lineage>
        <taxon>Bacteria</taxon>
        <taxon>Bacillati</taxon>
        <taxon>Actinomycetota</taxon>
        <taxon>Actinomycetes</taxon>
        <taxon>Kitasatosporales</taxon>
        <taxon>Streptomycetaceae</taxon>
        <taxon>Streptomyces</taxon>
    </lineage>
</organism>
<accession>A0ABW2GFZ8</accession>
<sequence length="205" mass="22311">MDLVKILPMAFVMIAGPQILSAVFLATSENWRRNSAAYLAGAALAVTLVVTIAYFVGSGVSKAGASNDAMSIAILVLLAAAALYTFLKRKDSKPPAWMGKLATASPRFSFRLGFLLLSLFPTDILTSWAVGAYLASHDDPWWHLLPFVLLTLLFLALPVLLLLLFGRRGQEFLPKVRDWMNTHSWVVSEIVILFFVGITAGNLAG</sequence>
<dbReference type="Proteomes" id="UP001596413">
    <property type="component" value="Unassembled WGS sequence"/>
</dbReference>
<proteinExistence type="predicted"/>
<protein>
    <submittedName>
        <fullName evidence="2">GAP family protein</fullName>
    </submittedName>
</protein>
<evidence type="ECO:0000313" key="2">
    <source>
        <dbReference type="EMBL" id="MFC7217934.1"/>
    </source>
</evidence>
<feature type="transmembrane region" description="Helical" evidence="1">
    <location>
        <begin position="185"/>
        <end position="204"/>
    </location>
</feature>
<feature type="transmembrane region" description="Helical" evidence="1">
    <location>
        <begin position="108"/>
        <end position="135"/>
    </location>
</feature>
<reference evidence="3" key="1">
    <citation type="journal article" date="2019" name="Int. J. Syst. Evol. Microbiol.">
        <title>The Global Catalogue of Microorganisms (GCM) 10K type strain sequencing project: providing services to taxonomists for standard genome sequencing and annotation.</title>
        <authorList>
            <consortium name="The Broad Institute Genomics Platform"/>
            <consortium name="The Broad Institute Genome Sequencing Center for Infectious Disease"/>
            <person name="Wu L."/>
            <person name="Ma J."/>
        </authorList>
    </citation>
    <scope>NUCLEOTIDE SEQUENCE [LARGE SCALE GENOMIC DNA]</scope>
    <source>
        <strain evidence="3">CGMCC 1.13681</strain>
    </source>
</reference>